<reference evidence="2" key="1">
    <citation type="submission" date="2020-05" db="UniProtKB">
        <authorList>
            <consortium name="EnsemblMetazoa"/>
        </authorList>
    </citation>
    <scope>IDENTIFICATION</scope>
    <source>
        <strain evidence="2">SANGQUA</strain>
    </source>
</reference>
<organism evidence="2 3">
    <name type="scientific">Anopheles quadriannulatus</name>
    <name type="common">Mosquito</name>
    <dbReference type="NCBI Taxonomy" id="34691"/>
    <lineage>
        <taxon>Eukaryota</taxon>
        <taxon>Metazoa</taxon>
        <taxon>Ecdysozoa</taxon>
        <taxon>Arthropoda</taxon>
        <taxon>Hexapoda</taxon>
        <taxon>Insecta</taxon>
        <taxon>Pterygota</taxon>
        <taxon>Neoptera</taxon>
        <taxon>Endopterygota</taxon>
        <taxon>Diptera</taxon>
        <taxon>Nematocera</taxon>
        <taxon>Culicoidea</taxon>
        <taxon>Culicidae</taxon>
        <taxon>Anophelinae</taxon>
        <taxon>Anopheles</taxon>
    </lineage>
</organism>
<dbReference type="EnsemblMetazoa" id="AQUA009852-RA">
    <property type="protein sequence ID" value="AQUA009852-PA"/>
    <property type="gene ID" value="AQUA009852"/>
</dbReference>
<proteinExistence type="predicted"/>
<keyword evidence="1" id="KW-0175">Coiled coil</keyword>
<sequence length="438" mass="50010">MSYSQEAGDKKIESFDYEYSEQRNFESPSIENLVKQCMKGTDALTALKQRVARYKTAKQSARKSHPNAGLLQELPNIIRHTINCAEDLQKLAEEIVHVSASSFDSNILNRSSLTSKSIKDTTNRLKEIEQMWQHMPTPEEEGSSLGLLHESEMRGSGHFLNDVSASLNTVFEEVNHYLEEVLQTPNTQSLNSLKTHLKECQKLLSDIAINNSLLNEESMPSIAESSDVHEVPLLNIVSDELDKSWKSEIEAFLDIWKSPEKERFLQISKQTIDDLSFLRQETNHMLGKMKISDRSKQPSTRRQHLIERLNVLRGTEQPGHRPTYTSIIMKDYIDEDDLCAEQECLPKAESSKRTVQFTDRSNGTVKPAKKLHAQKPNLRTDMVEARLEILLQEMDQFQQNYLTSNNQEGKQSNSTIIENKIDSLMVMISELVGTLRSN</sequence>
<dbReference type="VEuPathDB" id="VectorBase:AQUA009852"/>
<accession>A0A182XJ16</accession>
<name>A0A182XJ16_ANOQN</name>
<dbReference type="Proteomes" id="UP000076407">
    <property type="component" value="Unassembled WGS sequence"/>
</dbReference>
<protein>
    <submittedName>
        <fullName evidence="2">Uncharacterized protein</fullName>
    </submittedName>
</protein>
<evidence type="ECO:0000313" key="3">
    <source>
        <dbReference type="Proteomes" id="UP000076407"/>
    </source>
</evidence>
<keyword evidence="3" id="KW-1185">Reference proteome</keyword>
<evidence type="ECO:0000256" key="1">
    <source>
        <dbReference type="SAM" id="Coils"/>
    </source>
</evidence>
<evidence type="ECO:0000313" key="2">
    <source>
        <dbReference type="EnsemblMetazoa" id="AQUA009852-PA"/>
    </source>
</evidence>
<dbReference type="AlphaFoldDB" id="A0A182XJ16"/>
<feature type="coiled-coil region" evidence="1">
    <location>
        <begin position="380"/>
        <end position="407"/>
    </location>
</feature>